<dbReference type="Proteomes" id="UP000042958">
    <property type="component" value="Unassembled WGS sequence"/>
</dbReference>
<organism evidence="1 2">
    <name type="scientific">Penicillium brasilianum</name>
    <dbReference type="NCBI Taxonomy" id="104259"/>
    <lineage>
        <taxon>Eukaryota</taxon>
        <taxon>Fungi</taxon>
        <taxon>Dikarya</taxon>
        <taxon>Ascomycota</taxon>
        <taxon>Pezizomycotina</taxon>
        <taxon>Eurotiomycetes</taxon>
        <taxon>Eurotiomycetidae</taxon>
        <taxon>Eurotiales</taxon>
        <taxon>Aspergillaceae</taxon>
        <taxon>Penicillium</taxon>
    </lineage>
</organism>
<evidence type="ECO:0000313" key="1">
    <source>
        <dbReference type="EMBL" id="CEO59599.1"/>
    </source>
</evidence>
<sequence length="125" mass="13816">MGENDINFDCHFFGFTQLYAPDENESVGADIIAIAGLEGHAYGSGRDEEKSGSDVAPGLPIKKDLPQCRTMIYGYNSIRSSRGVDTILEYGRELMEEIKKIQNTKKAGAVFRLICWCFGGINLVM</sequence>
<name>A0A0F7VCC0_PENBI</name>
<reference evidence="2" key="1">
    <citation type="journal article" date="2015" name="Genome Announc.">
        <title>Draft genome sequence of the fungus Penicillium brasilianum MG11.</title>
        <authorList>
            <person name="Horn F."/>
            <person name="Linde J."/>
            <person name="Mattern D.J."/>
            <person name="Walther G."/>
            <person name="Guthke R."/>
            <person name="Brakhage A.A."/>
            <person name="Valiante V."/>
        </authorList>
    </citation>
    <scope>NUCLEOTIDE SEQUENCE [LARGE SCALE GENOMIC DNA]</scope>
    <source>
        <strain evidence="2">MG11</strain>
    </source>
</reference>
<gene>
    <name evidence="1" type="ORF">PMG11_04271</name>
</gene>
<dbReference type="OrthoDB" id="1658288at2759"/>
<dbReference type="AlphaFoldDB" id="A0A0F7VCC0"/>
<dbReference type="EMBL" id="CDHK01000003">
    <property type="protein sequence ID" value="CEO59599.1"/>
    <property type="molecule type" value="Genomic_DNA"/>
</dbReference>
<keyword evidence="2" id="KW-1185">Reference proteome</keyword>
<evidence type="ECO:0000313" key="2">
    <source>
        <dbReference type="Proteomes" id="UP000042958"/>
    </source>
</evidence>
<accession>A0A0F7VCC0</accession>
<proteinExistence type="predicted"/>
<protein>
    <submittedName>
        <fullName evidence="1">Uncharacterized protein</fullName>
    </submittedName>
</protein>